<keyword evidence="1" id="KW-0472">Membrane</keyword>
<dbReference type="InterPro" id="IPR001296">
    <property type="entry name" value="Glyco_trans_1"/>
</dbReference>
<feature type="domain" description="Glycosyltransferase subfamily 4-like N-terminal" evidence="3">
    <location>
        <begin position="47"/>
        <end position="148"/>
    </location>
</feature>
<keyword evidence="4" id="KW-0808">Transferase</keyword>
<dbReference type="Pfam" id="PF13439">
    <property type="entry name" value="Glyco_transf_4"/>
    <property type="match status" value="1"/>
</dbReference>
<dbReference type="Proteomes" id="UP000319837">
    <property type="component" value="Unassembled WGS sequence"/>
</dbReference>
<proteinExistence type="predicted"/>
<dbReference type="PANTHER" id="PTHR45947">
    <property type="entry name" value="SULFOQUINOVOSYL TRANSFERASE SQD2"/>
    <property type="match status" value="1"/>
</dbReference>
<keyword evidence="1" id="KW-1133">Transmembrane helix</keyword>
<feature type="domain" description="Glycosyl transferase family 1" evidence="2">
    <location>
        <begin position="166"/>
        <end position="325"/>
    </location>
</feature>
<evidence type="ECO:0000313" key="5">
    <source>
        <dbReference type="Proteomes" id="UP000319837"/>
    </source>
</evidence>
<dbReference type="PANTHER" id="PTHR45947:SF3">
    <property type="entry name" value="SULFOQUINOVOSYL TRANSFERASE SQD2"/>
    <property type="match status" value="1"/>
</dbReference>
<protein>
    <submittedName>
        <fullName evidence="4">Glycosyltransferase family 4 protein</fullName>
    </submittedName>
</protein>
<dbReference type="EMBL" id="RIBP01000004">
    <property type="protein sequence ID" value="TRZ36825.1"/>
    <property type="molecule type" value="Genomic_DNA"/>
</dbReference>
<evidence type="ECO:0000313" key="4">
    <source>
        <dbReference type="EMBL" id="TRZ36825.1"/>
    </source>
</evidence>
<dbReference type="Gene3D" id="3.40.50.2000">
    <property type="entry name" value="Glycogen Phosphorylase B"/>
    <property type="match status" value="2"/>
</dbReference>
<evidence type="ECO:0000256" key="1">
    <source>
        <dbReference type="SAM" id="Phobius"/>
    </source>
</evidence>
<dbReference type="RefSeq" id="WP_185765222.1">
    <property type="nucleotide sequence ID" value="NZ_RIBP01000004.1"/>
</dbReference>
<organism evidence="4 5">
    <name type="scientific">Niallia circulans</name>
    <name type="common">Bacillus circulans</name>
    <dbReference type="NCBI Taxonomy" id="1397"/>
    <lineage>
        <taxon>Bacteria</taxon>
        <taxon>Bacillati</taxon>
        <taxon>Bacillota</taxon>
        <taxon>Bacilli</taxon>
        <taxon>Bacillales</taxon>
        <taxon>Bacillaceae</taxon>
        <taxon>Niallia</taxon>
    </lineage>
</organism>
<comment type="caution">
    <text evidence="4">The sequence shown here is derived from an EMBL/GenBank/DDBJ whole genome shotgun (WGS) entry which is preliminary data.</text>
</comment>
<sequence length="363" mass="41567">MDILMISNMYPNKENPSYGIFVEKSVEMLESEGINIQKIVMYKTTGKIKKILSYILFYFKIIYGLIFGTYDILYVHYASHSAIPIILGKILKRNIVIYTNVHGSDVIPEKFVHRVLQIPTRKLIGISDVVIVPSNYFKDIVKNKYKARTVYISPSGGVDRHVFKPQERKFKEYGLKEEKKYIGFIGRIDYEKGWDDLINAFALLDSSLVENWELIIVGSGKQNNDLSTLISEKKLNEKVKRFDLLPHNKLSEVYNLLDVFVFPTRRAGESLGLVGLESLSCGIPVIGSKIGGLREYIIDKENGLLYEAGNVKELAQTLEEYMHYSHDVISEMKKKSIESSNDYDKDNVKKHFVKIFKQVGGII</sequence>
<dbReference type="SUPFAM" id="SSF53756">
    <property type="entry name" value="UDP-Glycosyltransferase/glycogen phosphorylase"/>
    <property type="match status" value="1"/>
</dbReference>
<evidence type="ECO:0000259" key="2">
    <source>
        <dbReference type="Pfam" id="PF00534"/>
    </source>
</evidence>
<accession>A0A553SIL1</accession>
<evidence type="ECO:0000259" key="3">
    <source>
        <dbReference type="Pfam" id="PF13439"/>
    </source>
</evidence>
<keyword evidence="1" id="KW-0812">Transmembrane</keyword>
<name>A0A553SIL1_NIACI</name>
<feature type="transmembrane region" description="Helical" evidence="1">
    <location>
        <begin position="51"/>
        <end position="70"/>
    </location>
</feature>
<reference evidence="5" key="1">
    <citation type="submission" date="2018-10" db="EMBL/GenBank/DDBJ databases">
        <title>FDA dAtabase for Regulatory Grade micrObial Sequences (FDA-ARGOS): Supporting development and validation of Infectious Disease Dx tests.</title>
        <authorList>
            <person name="Minogue T."/>
            <person name="Wolcott M."/>
            <person name="Wasieloski L."/>
            <person name="Aguilar W."/>
            <person name="Moore D."/>
            <person name="Tallon L."/>
            <person name="Sadzewicz L."/>
            <person name="Sengamalay N."/>
            <person name="Ott S."/>
            <person name="Godinez A."/>
            <person name="Nagaraj S."/>
            <person name="Vavikolanu K."/>
            <person name="Vyas G."/>
            <person name="Nadendla S."/>
            <person name="George J."/>
            <person name="Sichtig H."/>
        </authorList>
    </citation>
    <scope>NUCLEOTIDE SEQUENCE [LARGE SCALE GENOMIC DNA]</scope>
    <source>
        <strain evidence="5">FDAARGOS_343</strain>
    </source>
</reference>
<dbReference type="InterPro" id="IPR028098">
    <property type="entry name" value="Glyco_trans_4-like_N"/>
</dbReference>
<dbReference type="InterPro" id="IPR050194">
    <property type="entry name" value="Glycosyltransferase_grp1"/>
</dbReference>
<dbReference type="Pfam" id="PF00534">
    <property type="entry name" value="Glycos_transf_1"/>
    <property type="match status" value="1"/>
</dbReference>
<dbReference type="AlphaFoldDB" id="A0A553SIL1"/>
<gene>
    <name evidence="4" type="ORF">CEQ21_15050</name>
</gene>
<dbReference type="GO" id="GO:0016757">
    <property type="term" value="F:glycosyltransferase activity"/>
    <property type="evidence" value="ECO:0007669"/>
    <property type="project" value="InterPro"/>
</dbReference>